<dbReference type="AlphaFoldDB" id="A0A6V8L0A3"/>
<protein>
    <submittedName>
        <fullName evidence="1">CHAT domain-containing protein</fullName>
    </submittedName>
</protein>
<dbReference type="EMBL" id="BLPG01000001">
    <property type="protein sequence ID" value="GFJ88408.1"/>
    <property type="molecule type" value="Genomic_DNA"/>
</dbReference>
<reference evidence="1 2" key="1">
    <citation type="submission" date="2020-03" db="EMBL/GenBank/DDBJ databases">
        <title>Whole genome shotgun sequence of Phytohabitans rumicis NBRC 108638.</title>
        <authorList>
            <person name="Komaki H."/>
            <person name="Tamura T."/>
        </authorList>
    </citation>
    <scope>NUCLEOTIDE SEQUENCE [LARGE SCALE GENOMIC DNA]</scope>
    <source>
        <strain evidence="1 2">NBRC 108638</strain>
    </source>
</reference>
<dbReference type="SUPFAM" id="SSF48452">
    <property type="entry name" value="TPR-like"/>
    <property type="match status" value="2"/>
</dbReference>
<comment type="caution">
    <text evidence="1">The sequence shown here is derived from an EMBL/GenBank/DDBJ whole genome shotgun (WGS) entry which is preliminary data.</text>
</comment>
<evidence type="ECO:0000313" key="2">
    <source>
        <dbReference type="Proteomes" id="UP000482960"/>
    </source>
</evidence>
<sequence>MAATTKAAQEALRLAEDDPDRALALAAAVVRQARAEGDPGAAAVAERAWGLAAFHREDLDTAMRHLRRAITLGRSAGSATLAAEARMTLAFALNQRGRPRQALREIDVAIEHLGRVEGARARAQRGAILHQLGRLDEALACYRAALPVLRRANDLLWIQRVVLNRGVLHGQRYEFAAAESDLSEAARLCERLDLGLSLGYVHANLGYVHGLRGDVPVALDFFHRAQERIGALHAQLGPLLTDRSELLLSVRLLPEAREAAEQAVAEFEREGRRLALPEVRLLLARVAFLEGDHPAAERQARLAVREFDRQQRREWAALARLIVVRSELAGERRPRVSLRRVEGVVDAVARSHWPVAAIDGRLLVARLALERGRLPEASAQLERASRPRATGPALLRARAWYATALARLTAGNARGAARALRAGMAVLDEHGAALGATDLRAYAAGHRAELSELGLRVAFQDGRPRAILEWAELGRASHLRQRPVRPPDDAALAADLAQLRATVIEIDKARPRRPPAGLLQRQVALERRIRDHSRFGRGEPGPATARHLAVRELGADLGDRALLEYVRYDGDLYAVTVVGGRLRLHRLGPVARVRDLVDRIPFGLRRLARRSGTVAGRSGALALVRHAARGLDDALLAPLTEVGDRAIVIVPTAPLHAVPWSILPSCAGRPLSVTPSAALWQVASHRAARTRGG</sequence>
<evidence type="ECO:0000313" key="1">
    <source>
        <dbReference type="EMBL" id="GFJ88408.1"/>
    </source>
</evidence>
<gene>
    <name evidence="1" type="ORF">Prum_020500</name>
</gene>
<dbReference type="Gene3D" id="1.25.40.10">
    <property type="entry name" value="Tetratricopeptide repeat domain"/>
    <property type="match status" value="2"/>
</dbReference>
<dbReference type="SMART" id="SM00028">
    <property type="entry name" value="TPR"/>
    <property type="match status" value="7"/>
</dbReference>
<dbReference type="InterPro" id="IPR019734">
    <property type="entry name" value="TPR_rpt"/>
</dbReference>
<name>A0A6V8L0A3_9ACTN</name>
<reference evidence="1 2" key="2">
    <citation type="submission" date="2020-03" db="EMBL/GenBank/DDBJ databases">
        <authorList>
            <person name="Ichikawa N."/>
            <person name="Kimura A."/>
            <person name="Kitahashi Y."/>
            <person name="Uohara A."/>
        </authorList>
    </citation>
    <scope>NUCLEOTIDE SEQUENCE [LARGE SCALE GENOMIC DNA]</scope>
    <source>
        <strain evidence="1 2">NBRC 108638</strain>
    </source>
</reference>
<dbReference type="InterPro" id="IPR011990">
    <property type="entry name" value="TPR-like_helical_dom_sf"/>
</dbReference>
<organism evidence="1 2">
    <name type="scientific">Phytohabitans rumicis</name>
    <dbReference type="NCBI Taxonomy" id="1076125"/>
    <lineage>
        <taxon>Bacteria</taxon>
        <taxon>Bacillati</taxon>
        <taxon>Actinomycetota</taxon>
        <taxon>Actinomycetes</taxon>
        <taxon>Micromonosporales</taxon>
        <taxon>Micromonosporaceae</taxon>
    </lineage>
</organism>
<proteinExistence type="predicted"/>
<dbReference type="PANTHER" id="PTHR47691">
    <property type="entry name" value="REGULATOR-RELATED"/>
    <property type="match status" value="1"/>
</dbReference>
<dbReference type="PANTHER" id="PTHR47691:SF3">
    <property type="entry name" value="HTH-TYPE TRANSCRIPTIONAL REGULATOR RV0890C-RELATED"/>
    <property type="match status" value="1"/>
</dbReference>
<accession>A0A6V8L0A3</accession>
<dbReference type="Proteomes" id="UP000482960">
    <property type="component" value="Unassembled WGS sequence"/>
</dbReference>
<keyword evidence="2" id="KW-1185">Reference proteome</keyword>